<evidence type="ECO:0000313" key="7">
    <source>
        <dbReference type="EMBL" id="SUD48037.1"/>
    </source>
</evidence>
<dbReference type="PRINTS" id="PR00359">
    <property type="entry name" value="BP450"/>
</dbReference>
<accession>A0A379JHJ1</accession>
<dbReference type="GO" id="GO:0016705">
    <property type="term" value="F:oxidoreductase activity, acting on paired donors, with incorporation or reduction of molecular oxygen"/>
    <property type="evidence" value="ECO:0007669"/>
    <property type="project" value="InterPro"/>
</dbReference>
<gene>
    <name evidence="7" type="ORF">NCTC1934_05364</name>
</gene>
<organism evidence="7 8">
    <name type="scientific">Nocardia otitidiscaviarum</name>
    <dbReference type="NCBI Taxonomy" id="1823"/>
    <lineage>
        <taxon>Bacteria</taxon>
        <taxon>Bacillati</taxon>
        <taxon>Actinomycetota</taxon>
        <taxon>Actinomycetes</taxon>
        <taxon>Mycobacteriales</taxon>
        <taxon>Nocardiaceae</taxon>
        <taxon>Nocardia</taxon>
    </lineage>
</organism>
<dbReference type="SUPFAM" id="SSF48264">
    <property type="entry name" value="Cytochrome P450"/>
    <property type="match status" value="1"/>
</dbReference>
<dbReference type="InterPro" id="IPR036396">
    <property type="entry name" value="Cyt_P450_sf"/>
</dbReference>
<dbReference type="Gene3D" id="1.10.630.10">
    <property type="entry name" value="Cytochrome P450"/>
    <property type="match status" value="1"/>
</dbReference>
<protein>
    <submittedName>
        <fullName evidence="7">Cytochrome P450 107B1</fullName>
        <ecNumber evidence="7">1.14.-.-</ecNumber>
    </submittedName>
</protein>
<evidence type="ECO:0000256" key="1">
    <source>
        <dbReference type="ARBA" id="ARBA00010617"/>
    </source>
</evidence>
<keyword evidence="4 7" id="KW-0560">Oxidoreductase</keyword>
<name>A0A379JHJ1_9NOCA</name>
<reference evidence="7 8" key="1">
    <citation type="submission" date="2018-06" db="EMBL/GenBank/DDBJ databases">
        <authorList>
            <consortium name="Pathogen Informatics"/>
            <person name="Doyle S."/>
        </authorList>
    </citation>
    <scope>NUCLEOTIDE SEQUENCE [LARGE SCALE GENOMIC DNA]</scope>
    <source>
        <strain evidence="7 8">NCTC1934</strain>
    </source>
</reference>
<keyword evidence="6" id="KW-0503">Monooxygenase</keyword>
<evidence type="ECO:0000256" key="6">
    <source>
        <dbReference type="ARBA" id="ARBA00023033"/>
    </source>
</evidence>
<dbReference type="GO" id="GO:0005506">
    <property type="term" value="F:iron ion binding"/>
    <property type="evidence" value="ECO:0007669"/>
    <property type="project" value="InterPro"/>
</dbReference>
<dbReference type="Proteomes" id="UP000255467">
    <property type="component" value="Unassembled WGS sequence"/>
</dbReference>
<dbReference type="AlphaFoldDB" id="A0A379JHJ1"/>
<keyword evidence="2" id="KW-0349">Heme</keyword>
<dbReference type="EMBL" id="UGRY01000004">
    <property type="protein sequence ID" value="SUD48037.1"/>
    <property type="molecule type" value="Genomic_DNA"/>
</dbReference>
<comment type="similarity">
    <text evidence="1">Belongs to the cytochrome P450 family.</text>
</comment>
<dbReference type="PANTHER" id="PTHR46696:SF1">
    <property type="entry name" value="CYTOCHROME P450 YJIB-RELATED"/>
    <property type="match status" value="1"/>
</dbReference>
<evidence type="ECO:0000313" key="8">
    <source>
        <dbReference type="Proteomes" id="UP000255467"/>
    </source>
</evidence>
<evidence type="ECO:0000256" key="3">
    <source>
        <dbReference type="ARBA" id="ARBA00022723"/>
    </source>
</evidence>
<dbReference type="STRING" id="1406858.GCA_000710895_03815"/>
<dbReference type="PANTHER" id="PTHR46696">
    <property type="entry name" value="P450, PUTATIVE (EUROFUNG)-RELATED"/>
    <property type="match status" value="1"/>
</dbReference>
<dbReference type="InterPro" id="IPR002397">
    <property type="entry name" value="Cyt_P450_B"/>
</dbReference>
<dbReference type="CDD" id="cd20623">
    <property type="entry name" value="CYP_unk"/>
    <property type="match status" value="1"/>
</dbReference>
<keyword evidence="8" id="KW-1185">Reference proteome</keyword>
<dbReference type="EC" id="1.14.-.-" evidence="7"/>
<keyword evidence="5" id="KW-0408">Iron</keyword>
<sequence>MVSGDRSAVPLFGATPLTTSSPRFGATTDALPVQYGSPVDSAGPHMVLHSEEFAADPHRAYREMRDKYGSLVPIELAPGVPATLVIGYQTALRILNDPEHFPADPRTWQQSVPDECPVKPMMQWYPNALRNAGPTHARYRQSYVAGIDGIDLHTLHITVEQVAAPLINSFCETGSADLVSQYAFPLVFEVLNQMVGCSAELGQRVATGMAALFDTVNAAWGMQHLSEALMELIALRRAEPADDVTSRMASHPANLTDEEMLYQLISFYGAGIEPQQNLITNTLLLMLTDDRFAGGFLTGSLSTRDALDEVLFNDPPMANFSISYPRQPILIDNTWLPAHQPVVISLAGCNNDPRIRGGDRTGNRSHLAWSAGPHACPAKSVAYLVVQDAIDQLLDVLPELRLAVTPDEIVWRPGPFHRAMASLPVVFPPSPPLNSV</sequence>
<evidence type="ECO:0000256" key="5">
    <source>
        <dbReference type="ARBA" id="ARBA00023004"/>
    </source>
</evidence>
<dbReference type="GO" id="GO:0004497">
    <property type="term" value="F:monooxygenase activity"/>
    <property type="evidence" value="ECO:0007669"/>
    <property type="project" value="UniProtKB-KW"/>
</dbReference>
<evidence type="ECO:0000256" key="2">
    <source>
        <dbReference type="ARBA" id="ARBA00022617"/>
    </source>
</evidence>
<proteinExistence type="inferred from homology"/>
<dbReference type="GO" id="GO:0020037">
    <property type="term" value="F:heme binding"/>
    <property type="evidence" value="ECO:0007669"/>
    <property type="project" value="InterPro"/>
</dbReference>
<evidence type="ECO:0000256" key="4">
    <source>
        <dbReference type="ARBA" id="ARBA00023002"/>
    </source>
</evidence>
<keyword evidence="3" id="KW-0479">Metal-binding</keyword>